<gene>
    <name evidence="3" type="ORF">GCM10011511_45150</name>
</gene>
<feature type="transmembrane region" description="Helical" evidence="1">
    <location>
        <begin position="12"/>
        <end position="30"/>
    </location>
</feature>
<feature type="transmembrane region" description="Helical" evidence="1">
    <location>
        <begin position="183"/>
        <end position="200"/>
    </location>
</feature>
<dbReference type="Proteomes" id="UP000607559">
    <property type="component" value="Unassembled WGS sequence"/>
</dbReference>
<keyword evidence="1" id="KW-1133">Transmembrane helix</keyword>
<feature type="domain" description="Acyltransferase 3" evidence="2">
    <location>
        <begin position="8"/>
        <end position="322"/>
    </location>
</feature>
<dbReference type="GO" id="GO:0016747">
    <property type="term" value="F:acyltransferase activity, transferring groups other than amino-acyl groups"/>
    <property type="evidence" value="ECO:0007669"/>
    <property type="project" value="InterPro"/>
</dbReference>
<evidence type="ECO:0000259" key="2">
    <source>
        <dbReference type="Pfam" id="PF01757"/>
    </source>
</evidence>
<dbReference type="RefSeq" id="WP_188936094.1">
    <property type="nucleotide sequence ID" value="NZ_BMJC01000005.1"/>
</dbReference>
<feature type="transmembrane region" description="Helical" evidence="1">
    <location>
        <begin position="42"/>
        <end position="60"/>
    </location>
</feature>
<feature type="transmembrane region" description="Helical" evidence="1">
    <location>
        <begin position="212"/>
        <end position="231"/>
    </location>
</feature>
<feature type="transmembrane region" description="Helical" evidence="1">
    <location>
        <begin position="135"/>
        <end position="154"/>
    </location>
</feature>
<name>A0A8J2UH54_9BACT</name>
<sequence length="345" mass="41581">MKRNLQHIDEIRFLVIHIVLINHWNINLYLSHAQYDRKIFDIWFDFTSPCLAILSGYLFFYKTKDSFPYFKKLKNRFHSLVVPYLFWCLSFFVVYIVIKDVYVRIFHSTFWYAPEESLSFKNMLSNLRNPTLSNFWYLQNLILILPFNFFIYYLLKNRWVYLAFFLLVLSCYSFNWIDLESYFHSRFLPYYLMGCYFGYNEKYMPRVPISKLGAIILIPVLVWVTLSSSFWKDNVFPFLEIKMCIAMLFLFSVYNLVDSNQNSLAFKYLAKYKPYSFFLFAINMFLFTLIQRGLLKLGAERYLHYEGFLWLFLVGSFLAVIVLAFGIAALLKRYSPKFFYTITGR</sequence>
<keyword evidence="4" id="KW-1185">Reference proteome</keyword>
<evidence type="ECO:0000256" key="1">
    <source>
        <dbReference type="SAM" id="Phobius"/>
    </source>
</evidence>
<feature type="transmembrane region" description="Helical" evidence="1">
    <location>
        <begin position="237"/>
        <end position="257"/>
    </location>
</feature>
<feature type="transmembrane region" description="Helical" evidence="1">
    <location>
        <begin position="277"/>
        <end position="295"/>
    </location>
</feature>
<feature type="transmembrane region" description="Helical" evidence="1">
    <location>
        <begin position="81"/>
        <end position="98"/>
    </location>
</feature>
<dbReference type="InterPro" id="IPR002656">
    <property type="entry name" value="Acyl_transf_3_dom"/>
</dbReference>
<dbReference type="EMBL" id="BMJC01000005">
    <property type="protein sequence ID" value="GGB16317.1"/>
    <property type="molecule type" value="Genomic_DNA"/>
</dbReference>
<reference evidence="3" key="1">
    <citation type="journal article" date="2014" name="Int. J. Syst. Evol. Microbiol.">
        <title>Complete genome sequence of Corynebacterium casei LMG S-19264T (=DSM 44701T), isolated from a smear-ripened cheese.</title>
        <authorList>
            <consortium name="US DOE Joint Genome Institute (JGI-PGF)"/>
            <person name="Walter F."/>
            <person name="Albersmeier A."/>
            <person name="Kalinowski J."/>
            <person name="Ruckert C."/>
        </authorList>
    </citation>
    <scope>NUCLEOTIDE SEQUENCE</scope>
    <source>
        <strain evidence="3">CGMCC 1.15448</strain>
    </source>
</reference>
<organism evidence="3 4">
    <name type="scientific">Puia dinghuensis</name>
    <dbReference type="NCBI Taxonomy" id="1792502"/>
    <lineage>
        <taxon>Bacteria</taxon>
        <taxon>Pseudomonadati</taxon>
        <taxon>Bacteroidota</taxon>
        <taxon>Chitinophagia</taxon>
        <taxon>Chitinophagales</taxon>
        <taxon>Chitinophagaceae</taxon>
        <taxon>Puia</taxon>
    </lineage>
</organism>
<keyword evidence="1" id="KW-0472">Membrane</keyword>
<reference evidence="3" key="2">
    <citation type="submission" date="2020-09" db="EMBL/GenBank/DDBJ databases">
        <authorList>
            <person name="Sun Q."/>
            <person name="Zhou Y."/>
        </authorList>
    </citation>
    <scope>NUCLEOTIDE SEQUENCE</scope>
    <source>
        <strain evidence="3">CGMCC 1.15448</strain>
    </source>
</reference>
<proteinExistence type="predicted"/>
<accession>A0A8J2UH54</accession>
<feature type="transmembrane region" description="Helical" evidence="1">
    <location>
        <begin position="307"/>
        <end position="331"/>
    </location>
</feature>
<feature type="transmembrane region" description="Helical" evidence="1">
    <location>
        <begin position="159"/>
        <end position="177"/>
    </location>
</feature>
<keyword evidence="1" id="KW-0812">Transmembrane</keyword>
<comment type="caution">
    <text evidence="3">The sequence shown here is derived from an EMBL/GenBank/DDBJ whole genome shotgun (WGS) entry which is preliminary data.</text>
</comment>
<protein>
    <submittedName>
        <fullName evidence="3">Polysaccharide biosynthesis protein</fullName>
    </submittedName>
</protein>
<dbReference type="Pfam" id="PF01757">
    <property type="entry name" value="Acyl_transf_3"/>
    <property type="match status" value="1"/>
</dbReference>
<evidence type="ECO:0000313" key="3">
    <source>
        <dbReference type="EMBL" id="GGB16317.1"/>
    </source>
</evidence>
<evidence type="ECO:0000313" key="4">
    <source>
        <dbReference type="Proteomes" id="UP000607559"/>
    </source>
</evidence>
<dbReference type="AlphaFoldDB" id="A0A8J2UH54"/>